<keyword evidence="8" id="KW-0865">Zymogen</keyword>
<dbReference type="SUPFAM" id="SSF55486">
    <property type="entry name" value="Metalloproteases ('zincins'), catalytic domain"/>
    <property type="match status" value="1"/>
</dbReference>
<evidence type="ECO:0000256" key="6">
    <source>
        <dbReference type="PIRSR" id="PIRSR601842-1"/>
    </source>
</evidence>
<keyword evidence="1 8" id="KW-0645">Protease</keyword>
<evidence type="ECO:0000256" key="5">
    <source>
        <dbReference type="ARBA" id="ARBA00023049"/>
    </source>
</evidence>
<keyword evidence="5 8" id="KW-0482">Metalloprotease</keyword>
<evidence type="ECO:0000256" key="4">
    <source>
        <dbReference type="ARBA" id="ARBA00022833"/>
    </source>
</evidence>
<dbReference type="Proteomes" id="UP000054248">
    <property type="component" value="Unassembled WGS sequence"/>
</dbReference>
<name>A0A0C3LDG8_9AGAM</name>
<comment type="subcellular location">
    <subcellularLocation>
        <location evidence="8">Secreted</location>
    </subcellularLocation>
</comment>
<organism evidence="9 10">
    <name type="scientific">Tulasnella calospora MUT 4182</name>
    <dbReference type="NCBI Taxonomy" id="1051891"/>
    <lineage>
        <taxon>Eukaryota</taxon>
        <taxon>Fungi</taxon>
        <taxon>Dikarya</taxon>
        <taxon>Basidiomycota</taxon>
        <taxon>Agaricomycotina</taxon>
        <taxon>Agaricomycetes</taxon>
        <taxon>Cantharellales</taxon>
        <taxon>Tulasnellaceae</taxon>
        <taxon>Tulasnella</taxon>
    </lineage>
</organism>
<dbReference type="GO" id="GO:0006508">
    <property type="term" value="P:proteolysis"/>
    <property type="evidence" value="ECO:0007669"/>
    <property type="project" value="UniProtKB-KW"/>
</dbReference>
<evidence type="ECO:0000313" key="9">
    <source>
        <dbReference type="EMBL" id="KIO19502.1"/>
    </source>
</evidence>
<reference evidence="10" key="2">
    <citation type="submission" date="2015-01" db="EMBL/GenBank/DDBJ databases">
        <title>Evolutionary Origins and Diversification of the Mycorrhizal Mutualists.</title>
        <authorList>
            <consortium name="DOE Joint Genome Institute"/>
            <consortium name="Mycorrhizal Genomics Consortium"/>
            <person name="Kohler A."/>
            <person name="Kuo A."/>
            <person name="Nagy L.G."/>
            <person name="Floudas D."/>
            <person name="Copeland A."/>
            <person name="Barry K.W."/>
            <person name="Cichocki N."/>
            <person name="Veneault-Fourrey C."/>
            <person name="LaButti K."/>
            <person name="Lindquist E.A."/>
            <person name="Lipzen A."/>
            <person name="Lundell T."/>
            <person name="Morin E."/>
            <person name="Murat C."/>
            <person name="Riley R."/>
            <person name="Ohm R."/>
            <person name="Sun H."/>
            <person name="Tunlid A."/>
            <person name="Henrissat B."/>
            <person name="Grigoriev I.V."/>
            <person name="Hibbett D.S."/>
            <person name="Martin F."/>
        </authorList>
    </citation>
    <scope>NUCLEOTIDE SEQUENCE [LARGE SCALE GENOMIC DNA]</scope>
    <source>
        <strain evidence="10">MUT 4182</strain>
    </source>
</reference>
<dbReference type="InterPro" id="IPR050371">
    <property type="entry name" value="Fungal_virulence_M36"/>
</dbReference>
<dbReference type="STRING" id="1051891.A0A0C3LDG8"/>
<dbReference type="Gene3D" id="3.10.170.10">
    <property type="match status" value="1"/>
</dbReference>
<dbReference type="PANTHER" id="PTHR33478:SF1">
    <property type="entry name" value="EXTRACELLULAR METALLOPROTEINASE MEP"/>
    <property type="match status" value="1"/>
</dbReference>
<accession>A0A0C3LDG8</accession>
<evidence type="ECO:0000256" key="8">
    <source>
        <dbReference type="RuleBase" id="RU364017"/>
    </source>
</evidence>
<proteinExistence type="inferred from homology"/>
<keyword evidence="2 7" id="KW-0479">Metal-binding</keyword>
<dbReference type="EMBL" id="KN823217">
    <property type="protein sequence ID" value="KIO19502.1"/>
    <property type="molecule type" value="Genomic_DNA"/>
</dbReference>
<evidence type="ECO:0000256" key="1">
    <source>
        <dbReference type="ARBA" id="ARBA00022670"/>
    </source>
</evidence>
<reference evidence="9 10" key="1">
    <citation type="submission" date="2014-04" db="EMBL/GenBank/DDBJ databases">
        <authorList>
            <consortium name="DOE Joint Genome Institute"/>
            <person name="Kuo A."/>
            <person name="Girlanda M."/>
            <person name="Perotto S."/>
            <person name="Kohler A."/>
            <person name="Nagy L.G."/>
            <person name="Floudas D."/>
            <person name="Copeland A."/>
            <person name="Barry K.W."/>
            <person name="Cichocki N."/>
            <person name="Veneault-Fourrey C."/>
            <person name="LaButti K."/>
            <person name="Lindquist E.A."/>
            <person name="Lipzen A."/>
            <person name="Lundell T."/>
            <person name="Morin E."/>
            <person name="Murat C."/>
            <person name="Sun H."/>
            <person name="Tunlid A."/>
            <person name="Henrissat B."/>
            <person name="Grigoriev I.V."/>
            <person name="Hibbett D.S."/>
            <person name="Martin F."/>
            <person name="Nordberg H.P."/>
            <person name="Cantor M.N."/>
            <person name="Hua S.X."/>
        </authorList>
    </citation>
    <scope>NUCLEOTIDE SEQUENCE [LARGE SCALE GENOMIC DNA]</scope>
    <source>
        <strain evidence="9 10">MUT 4182</strain>
    </source>
</reference>
<evidence type="ECO:0000256" key="3">
    <source>
        <dbReference type="ARBA" id="ARBA00022801"/>
    </source>
</evidence>
<dbReference type="OrthoDB" id="3227768at2759"/>
<feature type="binding site" evidence="7">
    <location>
        <position position="249"/>
    </location>
    <ligand>
        <name>Zn(2+)</name>
        <dbReference type="ChEBI" id="CHEBI:29105"/>
        <note>catalytic</note>
    </ligand>
</feature>
<dbReference type="GO" id="GO:0004222">
    <property type="term" value="F:metalloendopeptidase activity"/>
    <property type="evidence" value="ECO:0007669"/>
    <property type="project" value="InterPro"/>
</dbReference>
<dbReference type="PANTHER" id="PTHR33478">
    <property type="entry name" value="EXTRACELLULAR METALLOPROTEINASE MEP"/>
    <property type="match status" value="1"/>
</dbReference>
<dbReference type="HOGENOM" id="CLU_012703_0_1_1"/>
<keyword evidence="10" id="KW-1185">Reference proteome</keyword>
<gene>
    <name evidence="9" type="ORF">M407DRAFT_222757</name>
</gene>
<keyword evidence="3 8" id="KW-0378">Hydrolase</keyword>
<dbReference type="EC" id="3.4.24.-" evidence="8"/>
<dbReference type="AlphaFoldDB" id="A0A0C3LDG8"/>
<keyword evidence="4 7" id="KW-0862">Zinc</keyword>
<feature type="binding site" evidence="7">
    <location>
        <position position="245"/>
    </location>
    <ligand>
        <name>Zn(2+)</name>
        <dbReference type="ChEBI" id="CHEBI:29105"/>
        <note>catalytic</note>
    </ligand>
</feature>
<feature type="active site" evidence="6">
    <location>
        <position position="246"/>
    </location>
</feature>
<dbReference type="InterPro" id="IPR001842">
    <property type="entry name" value="Peptidase_M36"/>
</dbReference>
<dbReference type="GO" id="GO:0005615">
    <property type="term" value="C:extracellular space"/>
    <property type="evidence" value="ECO:0007669"/>
    <property type="project" value="InterPro"/>
</dbReference>
<evidence type="ECO:0000256" key="2">
    <source>
        <dbReference type="ARBA" id="ARBA00022723"/>
    </source>
</evidence>
<keyword evidence="8" id="KW-0964">Secreted</keyword>
<dbReference type="Pfam" id="PF02128">
    <property type="entry name" value="Peptidase_M36"/>
    <property type="match status" value="2"/>
</dbReference>
<dbReference type="GO" id="GO:0008270">
    <property type="term" value="F:zinc ion binding"/>
    <property type="evidence" value="ECO:0007669"/>
    <property type="project" value="InterPro"/>
</dbReference>
<evidence type="ECO:0000256" key="7">
    <source>
        <dbReference type="PIRSR" id="PIRSR601842-2"/>
    </source>
</evidence>
<sequence length="351" mass="38663">MAVGSSLRVTKPANVASSNPKISEAEAISLAETHLGAKETDRAALIYVVQVQNDKSWFEAFIDADSGKVLSCYPTWDGFKVFTDPADKSASPSGWHQDSAGSYNFTRGRRFRSNNVVAYKGDETETTAQSADGLVFDYAWDENAEPDTQQNLDAARTSAFYISNMYHDLMYKYGFTEEAFNFQDDNYGKRGEGGDAIEIYVQAPGSDNANFAVCCDGQPGHCNMYLWDFTTPKRDGDLSNDVITHEFTHGLTNRMTGGETGRYLSTTEAGGIVHAIGEIWATMLIEVYAALVRKYGFSADFCNPDQTEGNIVFLHLIVDALPLQPCYPTFVSARDAIILADQNRYQGASKC</sequence>
<comment type="similarity">
    <text evidence="8">Belongs to the peptidase M36 family.</text>
</comment>
<protein>
    <recommendedName>
        <fullName evidence="8">Extracellular metalloproteinase</fullName>
        <ecNumber evidence="8">3.4.24.-</ecNumber>
    </recommendedName>
    <alternativeName>
        <fullName evidence="8">Fungalysin</fullName>
    </alternativeName>
</protein>
<comment type="cofactor">
    <cofactor evidence="7">
        <name>Zn(2+)</name>
        <dbReference type="ChEBI" id="CHEBI:29105"/>
    </cofactor>
    <text evidence="7">Binds 1 zinc ion per subunit.</text>
</comment>
<evidence type="ECO:0000313" key="10">
    <source>
        <dbReference type="Proteomes" id="UP000054248"/>
    </source>
</evidence>